<keyword evidence="8" id="KW-1185">Reference proteome</keyword>
<dbReference type="EMBL" id="JPKZ01001964">
    <property type="protein sequence ID" value="KHN78968.1"/>
    <property type="molecule type" value="Genomic_DNA"/>
</dbReference>
<feature type="transmembrane region" description="Helical" evidence="5">
    <location>
        <begin position="192"/>
        <end position="211"/>
    </location>
</feature>
<dbReference type="InterPro" id="IPR047130">
    <property type="entry name" value="7TM_GPCR_Srsx_nematod"/>
</dbReference>
<dbReference type="Proteomes" id="UP000031036">
    <property type="component" value="Unassembled WGS sequence"/>
</dbReference>
<dbReference type="InterPro" id="IPR019424">
    <property type="entry name" value="7TM_GPCR_Srsx"/>
</dbReference>
<comment type="subcellular location">
    <subcellularLocation>
        <location evidence="1">Membrane</location>
    </subcellularLocation>
</comment>
<evidence type="ECO:0000256" key="3">
    <source>
        <dbReference type="ARBA" id="ARBA00022989"/>
    </source>
</evidence>
<accession>A0A0B2VBT8</accession>
<gene>
    <name evidence="7" type="ORF">Tcan_09042</name>
</gene>
<feature type="transmembrane region" description="Helical" evidence="5">
    <location>
        <begin position="281"/>
        <end position="299"/>
    </location>
</feature>
<dbReference type="GO" id="GO:0016020">
    <property type="term" value="C:membrane"/>
    <property type="evidence" value="ECO:0007669"/>
    <property type="project" value="UniProtKB-SubCell"/>
</dbReference>
<dbReference type="PANTHER" id="PTHR23360">
    <property type="entry name" value="G-PROTEIN COUPLED RECEPTORS FAMILY 1 PROFILE DOMAIN-CONTAINING PROTEIN-RELATED"/>
    <property type="match status" value="1"/>
</dbReference>
<dbReference type="OMA" id="ICLMETT"/>
<dbReference type="Gene3D" id="1.20.1070.10">
    <property type="entry name" value="Rhodopsin 7-helix transmembrane proteins"/>
    <property type="match status" value="1"/>
</dbReference>
<name>A0A0B2VBT8_TOXCA</name>
<dbReference type="PANTHER" id="PTHR23360:SF29">
    <property type="entry name" value="G_PROTEIN_RECEP_F1_2 DOMAIN-CONTAINING PROTEIN"/>
    <property type="match status" value="1"/>
</dbReference>
<evidence type="ECO:0000256" key="4">
    <source>
        <dbReference type="ARBA" id="ARBA00023136"/>
    </source>
</evidence>
<evidence type="ECO:0000256" key="1">
    <source>
        <dbReference type="ARBA" id="ARBA00004370"/>
    </source>
</evidence>
<keyword evidence="4 5" id="KW-0472">Membrane</keyword>
<evidence type="ECO:0000313" key="7">
    <source>
        <dbReference type="EMBL" id="KHN78968.1"/>
    </source>
</evidence>
<organism evidence="7 8">
    <name type="scientific">Toxocara canis</name>
    <name type="common">Canine roundworm</name>
    <dbReference type="NCBI Taxonomy" id="6265"/>
    <lineage>
        <taxon>Eukaryota</taxon>
        <taxon>Metazoa</taxon>
        <taxon>Ecdysozoa</taxon>
        <taxon>Nematoda</taxon>
        <taxon>Chromadorea</taxon>
        <taxon>Rhabditida</taxon>
        <taxon>Spirurina</taxon>
        <taxon>Ascaridomorpha</taxon>
        <taxon>Ascaridoidea</taxon>
        <taxon>Toxocaridae</taxon>
        <taxon>Toxocara</taxon>
    </lineage>
</organism>
<comment type="caution">
    <text evidence="7">The sequence shown here is derived from an EMBL/GenBank/DDBJ whole genome shotgun (WGS) entry which is preliminary data.</text>
</comment>
<evidence type="ECO:0000259" key="6">
    <source>
        <dbReference type="PROSITE" id="PS50262"/>
    </source>
</evidence>
<dbReference type="CDD" id="cd00637">
    <property type="entry name" value="7tm_classA_rhodopsin-like"/>
    <property type="match status" value="1"/>
</dbReference>
<keyword evidence="2 5" id="KW-0812">Transmembrane</keyword>
<feature type="domain" description="G-protein coupled receptors family 1 profile" evidence="6">
    <location>
        <begin position="83"/>
        <end position="344"/>
    </location>
</feature>
<dbReference type="PROSITE" id="PS50262">
    <property type="entry name" value="G_PROTEIN_RECEP_F1_2"/>
    <property type="match status" value="1"/>
</dbReference>
<keyword evidence="3 5" id="KW-1133">Transmembrane helix</keyword>
<feature type="transmembrane region" description="Helical" evidence="5">
    <location>
        <begin position="70"/>
        <end position="93"/>
    </location>
</feature>
<evidence type="ECO:0000256" key="5">
    <source>
        <dbReference type="SAM" id="Phobius"/>
    </source>
</evidence>
<feature type="transmembrane region" description="Helical" evidence="5">
    <location>
        <begin position="325"/>
        <end position="346"/>
    </location>
</feature>
<protein>
    <recommendedName>
        <fullName evidence="6">G-protein coupled receptors family 1 profile domain-containing protein</fullName>
    </recommendedName>
</protein>
<feature type="transmembrane region" description="Helical" evidence="5">
    <location>
        <begin position="105"/>
        <end position="129"/>
    </location>
</feature>
<sequence>MKRRTLKGQAVNNCATAEPKKLTDTDFLPLTSRQALALFRLCIVMQEESKPTGGVIHNCQFEHAAEIVKVFSFVPFGLGSVICNSIIIAAITSHNGLRNRREFQIINALAIADFVEGFATFLGGLYRIVIVATGMKNYQFTPLECMMLPQSWMWRWSDTATAFMLLILSLDRLVSVLAPLRYFQLGVNYIRFMIGVPYITSLMSAVVAWIYPLNLWGTLSMMCMTREFISPVFYQYSKYSSSAASALSVIVYIPLLCAMRSQLKTISHKISFTQIDRKRKAQLRVTATIALSSLSTLFLDSLPRAVGMYGMVEEMRSEEPRCDSVFMYLFLLSKVNSMFNLLLYYLRHRTMRAAIKRIFTCSGPVLRCSLPANSKCISIPLSIK</sequence>
<dbReference type="InterPro" id="IPR017452">
    <property type="entry name" value="GPCR_Rhodpsn_7TM"/>
</dbReference>
<reference evidence="7 8" key="1">
    <citation type="submission" date="2014-11" db="EMBL/GenBank/DDBJ databases">
        <title>Genetic blueprint of the zoonotic pathogen Toxocara canis.</title>
        <authorList>
            <person name="Zhu X.-Q."/>
            <person name="Korhonen P.K."/>
            <person name="Cai H."/>
            <person name="Young N.D."/>
            <person name="Nejsum P."/>
            <person name="von Samson-Himmelstjerna G."/>
            <person name="Boag P.R."/>
            <person name="Tan P."/>
            <person name="Li Q."/>
            <person name="Min J."/>
            <person name="Yang Y."/>
            <person name="Wang X."/>
            <person name="Fang X."/>
            <person name="Hall R.S."/>
            <person name="Hofmann A."/>
            <person name="Sternberg P.W."/>
            <person name="Jex A.R."/>
            <person name="Gasser R.B."/>
        </authorList>
    </citation>
    <scope>NUCLEOTIDE SEQUENCE [LARGE SCALE GENOMIC DNA]</scope>
    <source>
        <strain evidence="7">PN_DK_2014</strain>
    </source>
</reference>
<evidence type="ECO:0000313" key="8">
    <source>
        <dbReference type="Proteomes" id="UP000031036"/>
    </source>
</evidence>
<evidence type="ECO:0000256" key="2">
    <source>
        <dbReference type="ARBA" id="ARBA00022692"/>
    </source>
</evidence>
<dbReference type="Pfam" id="PF10320">
    <property type="entry name" value="7TM_GPCR_Srsx"/>
    <property type="match status" value="1"/>
</dbReference>
<feature type="transmembrane region" description="Helical" evidence="5">
    <location>
        <begin position="239"/>
        <end position="260"/>
    </location>
</feature>
<dbReference type="OrthoDB" id="5812383at2759"/>
<dbReference type="AlphaFoldDB" id="A0A0B2VBT8"/>
<proteinExistence type="predicted"/>
<dbReference type="SUPFAM" id="SSF81321">
    <property type="entry name" value="Family A G protein-coupled receptor-like"/>
    <property type="match status" value="1"/>
</dbReference>